<dbReference type="AlphaFoldDB" id="D0LIN6"/>
<organism evidence="1 2">
    <name type="scientific">Haliangium ochraceum (strain DSM 14365 / JCM 11303 / SMP-2)</name>
    <dbReference type="NCBI Taxonomy" id="502025"/>
    <lineage>
        <taxon>Bacteria</taxon>
        <taxon>Pseudomonadati</taxon>
        <taxon>Myxococcota</taxon>
        <taxon>Polyangia</taxon>
        <taxon>Haliangiales</taxon>
        <taxon>Kofleriaceae</taxon>
        <taxon>Haliangium</taxon>
    </lineage>
</organism>
<proteinExistence type="predicted"/>
<dbReference type="KEGG" id="hoh:Hoch_5917"/>
<keyword evidence="2" id="KW-1185">Reference proteome</keyword>
<name>D0LIN6_HALO1</name>
<dbReference type="OrthoDB" id="5510541at2"/>
<dbReference type="HOGENOM" id="CLU_1213454_0_0_7"/>
<accession>D0LIN6</accession>
<sequence>MLNQPMWRLRRLAPRAKQVLERRKQAAPALCAYEGFLVPAADHFIAAYDEAVRQRGIWRNERVRGRCAAAALSMSMRAWTPLTRDTPGVASVAHADDLFHAVECFLGSVERAARGEDPRPYQNVLLGELRDKLTAAREDRAEVEAADRVYQRALASACEAAEAFAAVLHSFCDCLAASVGRGDDDVLAMDAVRGGAYACDSLVSQSRALLANPGMSALWPGLSASGSV</sequence>
<reference evidence="1 2" key="1">
    <citation type="journal article" date="2010" name="Stand. Genomic Sci.">
        <title>Complete genome sequence of Haliangium ochraceum type strain (SMP-2).</title>
        <authorList>
            <consortium name="US DOE Joint Genome Institute (JGI-PGF)"/>
            <person name="Ivanova N."/>
            <person name="Daum C."/>
            <person name="Lang E."/>
            <person name="Abt B."/>
            <person name="Kopitz M."/>
            <person name="Saunders E."/>
            <person name="Lapidus A."/>
            <person name="Lucas S."/>
            <person name="Glavina Del Rio T."/>
            <person name="Nolan M."/>
            <person name="Tice H."/>
            <person name="Copeland A."/>
            <person name="Cheng J.F."/>
            <person name="Chen F."/>
            <person name="Bruce D."/>
            <person name="Goodwin L."/>
            <person name="Pitluck S."/>
            <person name="Mavromatis K."/>
            <person name="Pati A."/>
            <person name="Mikhailova N."/>
            <person name="Chen A."/>
            <person name="Palaniappan K."/>
            <person name="Land M."/>
            <person name="Hauser L."/>
            <person name="Chang Y.J."/>
            <person name="Jeffries C.D."/>
            <person name="Detter J.C."/>
            <person name="Brettin T."/>
            <person name="Rohde M."/>
            <person name="Goker M."/>
            <person name="Bristow J."/>
            <person name="Markowitz V."/>
            <person name="Eisen J.A."/>
            <person name="Hugenholtz P."/>
            <person name="Kyrpides N.C."/>
            <person name="Klenk H.P."/>
        </authorList>
    </citation>
    <scope>NUCLEOTIDE SEQUENCE [LARGE SCALE GENOMIC DNA]</scope>
    <source>
        <strain evidence="2">DSM 14365 / CIP 107738 / JCM 11303 / AJ 13395 / SMP-2</strain>
    </source>
</reference>
<gene>
    <name evidence="1" type="ordered locus">Hoch_5917</name>
</gene>
<protein>
    <submittedName>
        <fullName evidence="1">Uncharacterized protein</fullName>
    </submittedName>
</protein>
<evidence type="ECO:0000313" key="2">
    <source>
        <dbReference type="Proteomes" id="UP000001880"/>
    </source>
</evidence>
<dbReference type="Proteomes" id="UP000001880">
    <property type="component" value="Chromosome"/>
</dbReference>
<evidence type="ECO:0000313" key="1">
    <source>
        <dbReference type="EMBL" id="ACY18392.1"/>
    </source>
</evidence>
<dbReference type="EMBL" id="CP001804">
    <property type="protein sequence ID" value="ACY18392.1"/>
    <property type="molecule type" value="Genomic_DNA"/>
</dbReference>
<dbReference type="RefSeq" id="WP_012830984.1">
    <property type="nucleotide sequence ID" value="NC_013440.1"/>
</dbReference>